<dbReference type="AlphaFoldDB" id="A0A0B0HDF9"/>
<gene>
    <name evidence="12" type="ORF">BOV88_09855</name>
    <name evidence="11" type="ORF">JV46_20420</name>
</gene>
<evidence type="ECO:0000256" key="6">
    <source>
        <dbReference type="ARBA" id="ARBA00022982"/>
    </source>
</evidence>
<feature type="domain" description="Cytochrome c" evidence="10">
    <location>
        <begin position="39"/>
        <end position="122"/>
    </location>
</feature>
<evidence type="ECO:0000256" key="5">
    <source>
        <dbReference type="ARBA" id="ARBA00022764"/>
    </source>
</evidence>
<feature type="binding site" description="covalent" evidence="8">
    <location>
        <position position="55"/>
    </location>
    <ligand>
        <name>heme c</name>
        <dbReference type="ChEBI" id="CHEBI:61717"/>
        <label>1</label>
    </ligand>
</feature>
<keyword evidence="6" id="KW-0249">Electron transport</keyword>
<feature type="binding site" description="axial binding residue" evidence="9">
    <location>
        <position position="150"/>
    </location>
    <ligand>
        <name>heme c</name>
        <dbReference type="ChEBI" id="CHEBI:61717"/>
        <label>2</label>
    </ligand>
    <ligandPart>
        <name>Fe</name>
        <dbReference type="ChEBI" id="CHEBI:18248"/>
    </ligandPart>
</feature>
<keyword evidence="5" id="KW-0574">Periplasm</keyword>
<dbReference type="STRING" id="2340.JV46_20420"/>
<evidence type="ECO:0000256" key="4">
    <source>
        <dbReference type="ARBA" id="ARBA00022723"/>
    </source>
</evidence>
<evidence type="ECO:0000313" key="13">
    <source>
        <dbReference type="Proteomes" id="UP000030856"/>
    </source>
</evidence>
<accession>A0A0B0HDF9</accession>
<dbReference type="GO" id="GO:0042597">
    <property type="term" value="C:periplasmic space"/>
    <property type="evidence" value="ECO:0007669"/>
    <property type="project" value="UniProtKB-SubCell"/>
</dbReference>
<evidence type="ECO:0000313" key="11">
    <source>
        <dbReference type="EMBL" id="KHF25934.1"/>
    </source>
</evidence>
<sequence length="223" mass="24965">MNRQILHSIILISTVLLSFRVIADAPLDDELSQAMQLSPDVAKGEILFKENCSQCHGDDGWGTTDGRFPQIAGQHNSVIIKQLADIRAGNRDNPEMYPFARESVLGGPQSISDVAAYISTLPMEPYPEYGESDDIENAERLYKEKCAACHGANGEGNALKFYPLIQGQHYEYLLRQLIWIRDGKRRNAYPEMMESVKTLSDTQFQALADYVSQLLPPDDKLAN</sequence>
<feature type="binding site" description="axial binding residue" evidence="9">
    <location>
        <position position="193"/>
    </location>
    <ligand>
        <name>heme c</name>
        <dbReference type="ChEBI" id="CHEBI:61717"/>
        <label>2</label>
    </ligand>
    <ligandPart>
        <name>Fe</name>
        <dbReference type="ChEBI" id="CHEBI:18248"/>
    </ligandPart>
</feature>
<dbReference type="InterPro" id="IPR050597">
    <property type="entry name" value="Cytochrome_c_Oxidase_Subunit"/>
</dbReference>
<comment type="PTM">
    <text evidence="8">Binds 2 heme c groups covalently per subunit.</text>
</comment>
<dbReference type="PANTHER" id="PTHR33751">
    <property type="entry name" value="CBB3-TYPE CYTOCHROME C OXIDASE SUBUNIT FIXP"/>
    <property type="match status" value="1"/>
</dbReference>
<dbReference type="RefSeq" id="WP_052131975.1">
    <property type="nucleotide sequence ID" value="NZ_JRAA01000001.1"/>
</dbReference>
<dbReference type="Gene3D" id="1.10.760.10">
    <property type="entry name" value="Cytochrome c-like domain"/>
    <property type="match status" value="2"/>
</dbReference>
<dbReference type="GO" id="GO:0009055">
    <property type="term" value="F:electron transfer activity"/>
    <property type="evidence" value="ECO:0007669"/>
    <property type="project" value="InterPro"/>
</dbReference>
<evidence type="ECO:0000256" key="2">
    <source>
        <dbReference type="ARBA" id="ARBA00022448"/>
    </source>
</evidence>
<dbReference type="PANTHER" id="PTHR33751:SF9">
    <property type="entry name" value="CYTOCHROME C4"/>
    <property type="match status" value="1"/>
</dbReference>
<organism evidence="11 13">
    <name type="scientific">Solemya velum gill symbiont</name>
    <dbReference type="NCBI Taxonomy" id="2340"/>
    <lineage>
        <taxon>Bacteria</taxon>
        <taxon>Pseudomonadati</taxon>
        <taxon>Pseudomonadota</taxon>
        <taxon>Gammaproteobacteria</taxon>
        <taxon>sulfur-oxidizing symbionts</taxon>
    </lineage>
</organism>
<dbReference type="EMBL" id="MPNX01000015">
    <property type="protein sequence ID" value="OOY34450.1"/>
    <property type="molecule type" value="Genomic_DNA"/>
</dbReference>
<dbReference type="GO" id="GO:0005506">
    <property type="term" value="F:iron ion binding"/>
    <property type="evidence" value="ECO:0007669"/>
    <property type="project" value="InterPro"/>
</dbReference>
<reference evidence="11 13" key="1">
    <citation type="journal article" date="2014" name="BMC Genomics">
        <title>The genome of the intracellular bacterium of the coastal bivalve, Solemya velum: a blueprint for thriving in and out of symbiosis.</title>
        <authorList>
            <person name="Dmytrenko O."/>
            <person name="Russell S.L."/>
            <person name="Loo W.T."/>
            <person name="Fontanez K.M."/>
            <person name="Liao L."/>
            <person name="Roeselers G."/>
            <person name="Sharma R."/>
            <person name="Stewart F.J."/>
            <person name="Newton I.L."/>
            <person name="Woyke T."/>
            <person name="Wu D."/>
            <person name="Lang J.M."/>
            <person name="Eisen J.A."/>
            <person name="Cavanaugh C.M."/>
        </authorList>
    </citation>
    <scope>NUCLEOTIDE SEQUENCE [LARGE SCALE GENOMIC DNA]</scope>
    <source>
        <strain evidence="11 13">WH</strain>
    </source>
</reference>
<evidence type="ECO:0000259" key="10">
    <source>
        <dbReference type="PROSITE" id="PS51007"/>
    </source>
</evidence>
<feature type="binding site" description="axial binding residue" evidence="9">
    <location>
        <position position="56"/>
    </location>
    <ligand>
        <name>heme c</name>
        <dbReference type="ChEBI" id="CHEBI:61717"/>
        <label>1</label>
    </ligand>
    <ligandPart>
        <name>Fe</name>
        <dbReference type="ChEBI" id="CHEBI:18248"/>
    </ligandPart>
</feature>
<keyword evidence="4 9" id="KW-0479">Metal-binding</keyword>
<keyword evidence="2" id="KW-0813">Transport</keyword>
<feature type="binding site" description="covalent" evidence="8">
    <location>
        <position position="149"/>
    </location>
    <ligand>
        <name>heme c</name>
        <dbReference type="ChEBI" id="CHEBI:61717"/>
        <label>2</label>
    </ligand>
</feature>
<dbReference type="PROSITE" id="PS51007">
    <property type="entry name" value="CYTC"/>
    <property type="match status" value="2"/>
</dbReference>
<dbReference type="EMBL" id="JRAA01000001">
    <property type="protein sequence ID" value="KHF25934.1"/>
    <property type="molecule type" value="Genomic_DNA"/>
</dbReference>
<evidence type="ECO:0000313" key="12">
    <source>
        <dbReference type="EMBL" id="OOY34450.1"/>
    </source>
</evidence>
<feature type="binding site" description="axial binding residue" evidence="9">
    <location>
        <position position="96"/>
    </location>
    <ligand>
        <name>heme c</name>
        <dbReference type="ChEBI" id="CHEBI:61717"/>
        <label>1</label>
    </ligand>
    <ligandPart>
        <name>Fe</name>
        <dbReference type="ChEBI" id="CHEBI:18248"/>
    </ligandPart>
</feature>
<feature type="domain" description="Cytochrome c" evidence="10">
    <location>
        <begin position="133"/>
        <end position="215"/>
    </location>
</feature>
<reference evidence="12 14" key="2">
    <citation type="submission" date="2016-11" db="EMBL/GenBank/DDBJ databases">
        <title>Mixed transmission modes and dynamic genome evolution in an obligate animal-bacterial symbiosis.</title>
        <authorList>
            <person name="Russell S.L."/>
            <person name="Corbett-Detig R.B."/>
            <person name="Cavanaugh C.M."/>
        </authorList>
    </citation>
    <scope>NUCLEOTIDE SEQUENCE [LARGE SCALE GENOMIC DNA]</scope>
    <source>
        <strain evidence="12">MA-KB16</strain>
    </source>
</reference>
<evidence type="ECO:0000256" key="7">
    <source>
        <dbReference type="ARBA" id="ARBA00023004"/>
    </source>
</evidence>
<dbReference type="GeneID" id="86991856"/>
<proteinExistence type="predicted"/>
<evidence type="ECO:0000256" key="9">
    <source>
        <dbReference type="PIRSR" id="PIRSR000005-2"/>
    </source>
</evidence>
<feature type="binding site" description="covalent" evidence="8">
    <location>
        <position position="146"/>
    </location>
    <ligand>
        <name>heme c</name>
        <dbReference type="ChEBI" id="CHEBI:61717"/>
        <label>2</label>
    </ligand>
</feature>
<keyword evidence="7 9" id="KW-0408">Iron</keyword>
<evidence type="ECO:0000256" key="3">
    <source>
        <dbReference type="ARBA" id="ARBA00022617"/>
    </source>
</evidence>
<keyword evidence="13" id="KW-1185">Reference proteome</keyword>
<dbReference type="InterPro" id="IPR009056">
    <property type="entry name" value="Cyt_c-like_dom"/>
</dbReference>
<evidence type="ECO:0000256" key="1">
    <source>
        <dbReference type="ARBA" id="ARBA00004418"/>
    </source>
</evidence>
<comment type="subcellular location">
    <subcellularLocation>
        <location evidence="1">Periplasm</location>
    </subcellularLocation>
</comment>
<keyword evidence="3 8" id="KW-0349">Heme</keyword>
<comment type="caution">
    <text evidence="11">The sequence shown here is derived from an EMBL/GenBank/DDBJ whole genome shotgun (WGS) entry which is preliminary data.</text>
</comment>
<dbReference type="InterPro" id="IPR036909">
    <property type="entry name" value="Cyt_c-like_dom_sf"/>
</dbReference>
<dbReference type="Proteomes" id="UP000030856">
    <property type="component" value="Unassembled WGS sequence"/>
</dbReference>
<protein>
    <submittedName>
        <fullName evidence="11">Cytochrome c553</fullName>
    </submittedName>
</protein>
<feature type="binding site" description="covalent" evidence="8">
    <location>
        <position position="52"/>
    </location>
    <ligand>
        <name>heme c</name>
        <dbReference type="ChEBI" id="CHEBI:61717"/>
        <label>1</label>
    </ligand>
</feature>
<dbReference type="eggNOG" id="COG2863">
    <property type="taxonomic scope" value="Bacteria"/>
</dbReference>
<dbReference type="OrthoDB" id="9779283at2"/>
<dbReference type="Pfam" id="PF00034">
    <property type="entry name" value="Cytochrom_C"/>
    <property type="match status" value="2"/>
</dbReference>
<dbReference type="GO" id="GO:0020037">
    <property type="term" value="F:heme binding"/>
    <property type="evidence" value="ECO:0007669"/>
    <property type="project" value="InterPro"/>
</dbReference>
<dbReference type="Proteomes" id="UP000190962">
    <property type="component" value="Unassembled WGS sequence"/>
</dbReference>
<dbReference type="PIRSF" id="PIRSF000005">
    <property type="entry name" value="Cytochrome_c4"/>
    <property type="match status" value="1"/>
</dbReference>
<evidence type="ECO:0000256" key="8">
    <source>
        <dbReference type="PIRSR" id="PIRSR000005-1"/>
    </source>
</evidence>
<name>A0A0B0HDF9_SOVGS</name>
<evidence type="ECO:0000313" key="14">
    <source>
        <dbReference type="Proteomes" id="UP000190962"/>
    </source>
</evidence>
<dbReference type="InterPro" id="IPR024167">
    <property type="entry name" value="Cytochrome_c4-like"/>
</dbReference>
<dbReference type="SUPFAM" id="SSF46626">
    <property type="entry name" value="Cytochrome c"/>
    <property type="match status" value="2"/>
</dbReference>